<dbReference type="InterPro" id="IPR019231">
    <property type="entry name" value="DUF2170"/>
</dbReference>
<evidence type="ECO:0000313" key="1">
    <source>
        <dbReference type="EMBL" id="QBB72563.1"/>
    </source>
</evidence>
<dbReference type="OrthoDB" id="7677665at2"/>
<gene>
    <name evidence="1" type="ORF">ELE36_04745</name>
</gene>
<dbReference type="Pfam" id="PF09938">
    <property type="entry name" value="DUF2170"/>
    <property type="match status" value="1"/>
</dbReference>
<proteinExistence type="predicted"/>
<keyword evidence="2" id="KW-1185">Reference proteome</keyword>
<dbReference type="Proteomes" id="UP000291562">
    <property type="component" value="Chromosome"/>
</dbReference>
<name>A0A411HPZ4_9GAMM</name>
<evidence type="ECO:0000313" key="2">
    <source>
        <dbReference type="Proteomes" id="UP000291562"/>
    </source>
</evidence>
<organism evidence="1 2">
    <name type="scientific">Pseudolysobacter antarcticus</name>
    <dbReference type="NCBI Taxonomy" id="2511995"/>
    <lineage>
        <taxon>Bacteria</taxon>
        <taxon>Pseudomonadati</taxon>
        <taxon>Pseudomonadota</taxon>
        <taxon>Gammaproteobacteria</taxon>
        <taxon>Lysobacterales</taxon>
        <taxon>Rhodanobacteraceae</taxon>
        <taxon>Pseudolysobacter</taxon>
    </lineage>
</organism>
<dbReference type="AlphaFoldDB" id="A0A411HPZ4"/>
<protein>
    <submittedName>
        <fullName evidence="1">DUF2170 family protein</fullName>
    </submittedName>
</protein>
<reference evidence="1 2" key="1">
    <citation type="submission" date="2019-01" db="EMBL/GenBank/DDBJ databases">
        <title>Pseudolysobacter antarctica gen. nov., sp. nov., isolated from Fildes Peninsula, Antarctica.</title>
        <authorList>
            <person name="Wei Z."/>
            <person name="Peng F."/>
        </authorList>
    </citation>
    <scope>NUCLEOTIDE SEQUENCE [LARGE SCALE GENOMIC DNA]</scope>
    <source>
        <strain evidence="1 2">AQ6-296</strain>
    </source>
</reference>
<accession>A0A411HPZ4</accession>
<dbReference type="KEGG" id="xbc:ELE36_04745"/>
<dbReference type="EMBL" id="CP035704">
    <property type="protein sequence ID" value="QBB72563.1"/>
    <property type="molecule type" value="Genomic_DNA"/>
</dbReference>
<sequence length="141" mass="15201">MSHPWNTESLNDALIAHIAETGEALQVHLLRGAEPVIEVICPEQGGLALHMTSSGVRIFVSTVLCHADSVTDRNAFNDACLRLNPINPLSNIGLQSTPSGDLYTVFGELSARSPLISIVEEIHVLAHNALQATDALRSYIH</sequence>